<proteinExistence type="inferred from homology"/>
<evidence type="ECO:0000259" key="17">
    <source>
        <dbReference type="PROSITE" id="PS52004"/>
    </source>
</evidence>
<dbReference type="GO" id="GO:0004315">
    <property type="term" value="F:3-oxoacyl-[acyl-carrier-protein] synthase activity"/>
    <property type="evidence" value="ECO:0007669"/>
    <property type="project" value="UniProtKB-EC"/>
</dbReference>
<keyword evidence="11" id="KW-0443">Lipid metabolism</keyword>
<dbReference type="PANTHER" id="PTHR10982">
    <property type="entry name" value="MALONYL COA-ACYL CARRIER PROTEIN TRANSACYLASE"/>
    <property type="match status" value="1"/>
</dbReference>
<comment type="catalytic activity">
    <reaction evidence="12">
        <text>a (3R)-hydroxyacyl-[ACP] + NADP(+) = a 3-oxoacyl-[ACP] + NADPH + H(+)</text>
        <dbReference type="Rhea" id="RHEA:17397"/>
        <dbReference type="Rhea" id="RHEA-COMP:9916"/>
        <dbReference type="Rhea" id="RHEA-COMP:9945"/>
        <dbReference type="ChEBI" id="CHEBI:15378"/>
        <dbReference type="ChEBI" id="CHEBI:57783"/>
        <dbReference type="ChEBI" id="CHEBI:58349"/>
        <dbReference type="ChEBI" id="CHEBI:78776"/>
        <dbReference type="ChEBI" id="CHEBI:78827"/>
        <dbReference type="EC" id="1.1.1.100"/>
    </reaction>
</comment>
<dbReference type="InterPro" id="IPR047224">
    <property type="entry name" value="FAS_alpha_su_C"/>
</dbReference>
<dbReference type="InterPro" id="IPR014030">
    <property type="entry name" value="Ketoacyl_synth_N"/>
</dbReference>
<evidence type="ECO:0000256" key="9">
    <source>
        <dbReference type="ARBA" id="ARBA00022857"/>
    </source>
</evidence>
<dbReference type="PROSITE" id="PS50075">
    <property type="entry name" value="CARRIER"/>
    <property type="match status" value="1"/>
</dbReference>
<dbReference type="InterPro" id="IPR009081">
    <property type="entry name" value="PP-bd_ACP"/>
</dbReference>
<dbReference type="GO" id="GO:0004312">
    <property type="term" value="F:fatty acid synthase activity"/>
    <property type="evidence" value="ECO:0007669"/>
    <property type="project" value="InterPro"/>
</dbReference>
<dbReference type="InterPro" id="IPR041550">
    <property type="entry name" value="FASI_helical"/>
</dbReference>
<dbReference type="InterPro" id="IPR016035">
    <property type="entry name" value="Acyl_Trfase/lysoPLipase"/>
</dbReference>
<evidence type="ECO:0000313" key="19">
    <source>
        <dbReference type="Proteomes" id="UP001302321"/>
    </source>
</evidence>
<keyword evidence="8" id="KW-0276">Fatty acid metabolism</keyword>
<dbReference type="InterPro" id="IPR018201">
    <property type="entry name" value="Ketoacyl_synth_AS"/>
</dbReference>
<organism evidence="18 19">
    <name type="scientific">Triangularia setosa</name>
    <dbReference type="NCBI Taxonomy" id="2587417"/>
    <lineage>
        <taxon>Eukaryota</taxon>
        <taxon>Fungi</taxon>
        <taxon>Dikarya</taxon>
        <taxon>Ascomycota</taxon>
        <taxon>Pezizomycotina</taxon>
        <taxon>Sordariomycetes</taxon>
        <taxon>Sordariomycetidae</taxon>
        <taxon>Sordariales</taxon>
        <taxon>Podosporaceae</taxon>
        <taxon>Triangularia</taxon>
    </lineage>
</organism>
<name>A0AAN6W6P9_9PEZI</name>
<evidence type="ECO:0000256" key="12">
    <source>
        <dbReference type="ARBA" id="ARBA00048508"/>
    </source>
</evidence>
<evidence type="ECO:0000256" key="3">
    <source>
        <dbReference type="ARBA" id="ARBA00013191"/>
    </source>
</evidence>
<feature type="modified residue" description="O-(pantetheine 4'-phosphoryl)serine" evidence="14">
    <location>
        <position position="180"/>
    </location>
</feature>
<evidence type="ECO:0000256" key="7">
    <source>
        <dbReference type="ARBA" id="ARBA00022679"/>
    </source>
</evidence>
<dbReference type="Pfam" id="PF00106">
    <property type="entry name" value="adh_short"/>
    <property type="match status" value="1"/>
</dbReference>
<feature type="active site" description="For beta-ketoacyl synthase activity" evidence="13">
    <location>
        <position position="1187"/>
    </location>
</feature>
<sequence>MKRQTMKQEAVDDRAIAYQLLVELLVHQFAFPVRWTDTQDNLLSGDDAVSRLVEFGPSRVLVNMGQKTMLRKIDSGEAPADRSVQFLASAHDLRELLYEYDPPEQPSPVSLLSPPPLPSEPPQLTPQLLTQKASVSAVYVEDCALSGLEIVRILAARKLKKSIEEVPTSKSIKDLCGGKSTLQNELVGDLHAELGVLPDRPEEIPLKDLGVVVDPSRPLGKTASALVARLIASKMPGGFSIASIRNYLGQKLGLGPWRQTAVTLWAVAAEPTSRLPSNQAAERYWDQIAHAYGAFCGINLQPRSQQASNDAANARAVLVDSSAFNQASEAHKRLATKQYHALAEYLAFNYSKPSSSDKKLVTDLQLQLDTWTAEFSDEFLSGIVPTFDASKGRQYTSWWNYAREEVLGLYHSQRTGIFADQLGDKTAMETFINRLASRADRQLAILVSHLAEECSSEFLWELSQRVVRVVDTALNKLPVARPMWSTVGPRTTVTEDGDISYVEIPRPGFCGPAAYGDYLSHRLAQARETGKFPVSCVKAAYADHEESDFTNLFIQGISDALTAGLSFADKIILVTGAGQGSIGSEVIRILLAGGARVIATTSREPSTVAGYFQSIYRDHGAKGSELHLLQFNQASSQDCERLINHLYNQSWDPDAILPFAAAPEGGAEMDALSSANELAHRLMLTNIFRLLGHIVKNKRHLEIESHPTQVVLPLSPNHGIFGGDGLYSESKLGLESLVNRARSESWSDQLSICGVEIGWTRSTGLMTANDVVAETIESHGVLTFSAQEMALNIAVLLTPDFVDVCEDRPIHADFGGGLSALDNCHAILSEAREKFRLAAEVARAVKTENQREQALIKGTKSGNTRPFKQKTMLRVGFPKLPDTFPDHDIGRLVDPARTVVVVGFSELGPWGSARLRWEMETFGQLSPDGYVEMAWLMGLIRHVDEPRKGGHYVGWVDAKTGEPVDDDDMQHKYGKLIKTHTGMRFVEPDTVTGYDTARKELLQEVAVEDDLPPFETSLPTAEALRLKHGDKVVISRLQGNSDNCQVQIKRGATIFVPKAVPFPWGSVAGLLPSGWDAAKYGIPKDVIQQVDPVTLYTLCCVAEAFYSAGIPDPTEVFQHIHLSELGNFIGSSMGGVLKTRNLYRDAYLDQDIQADTLQDTYLNTTPAWINMLLLGGAGPIKTPVGACATGLESIDSAMESIMAGKTKMCLVGGYDDFREEESFGFAKMKATVDVAAELARGRLPSEMSRPTAESRAGFVESHGCGMQLLCRADIALEMGLPIYGVIAGSAMAADGIGRSVPAPGQGILTFAGEAEQHMPLYTQHSIRNDSFSSGYSEPELWTPVSEKAVSKPTSSLGAALAAWGLTINDLDVASLHGTSTKANDLNEPEVIHKQMTHLGRTEGRPLWAICQKSITGHPKAPAAAWMMNGCLQVLDTGLVPGNRNADNIDPALKAYHHLCFPTRTVKMAGQGPKAFLLTSFGFGQKSGQVIGVAPRFFFASLPVRSFAEYCAKTKARQARADRAFAKTVMENQVVKVKTESPYAKRDASCIYLDRSMRVGQNDITGAYQFAMAS</sequence>
<feature type="domain" description="Ketosynthase family 3 (KS3)" evidence="17">
    <location>
        <begin position="999"/>
        <end position="1493"/>
    </location>
</feature>
<protein>
    <recommendedName>
        <fullName evidence="4">Fatty acid synthase subunit alpha</fullName>
        <ecNumber evidence="2">1.1.1.100</ecNumber>
        <ecNumber evidence="3">2.3.1.41</ecNumber>
    </recommendedName>
</protein>
<dbReference type="CDD" id="cd00828">
    <property type="entry name" value="elong_cond_enzymes"/>
    <property type="match status" value="1"/>
</dbReference>
<keyword evidence="5 14" id="KW-0596">Phosphopantetheine</keyword>
<evidence type="ECO:0000256" key="13">
    <source>
        <dbReference type="PIRSR" id="PIRSR000454-1"/>
    </source>
</evidence>
<dbReference type="EC" id="1.1.1.100" evidence="2"/>
<dbReference type="CDD" id="cd08950">
    <property type="entry name" value="KR_fFAS_SDR_c_like"/>
    <property type="match status" value="1"/>
</dbReference>
<reference evidence="18" key="1">
    <citation type="journal article" date="2023" name="Mol. Phylogenet. Evol.">
        <title>Genome-scale phylogeny and comparative genomics of the fungal order Sordariales.</title>
        <authorList>
            <person name="Hensen N."/>
            <person name="Bonometti L."/>
            <person name="Westerberg I."/>
            <person name="Brannstrom I.O."/>
            <person name="Guillou S."/>
            <person name="Cros-Aarteil S."/>
            <person name="Calhoun S."/>
            <person name="Haridas S."/>
            <person name="Kuo A."/>
            <person name="Mondo S."/>
            <person name="Pangilinan J."/>
            <person name="Riley R."/>
            <person name="LaButti K."/>
            <person name="Andreopoulos B."/>
            <person name="Lipzen A."/>
            <person name="Chen C."/>
            <person name="Yan M."/>
            <person name="Daum C."/>
            <person name="Ng V."/>
            <person name="Clum A."/>
            <person name="Steindorff A."/>
            <person name="Ohm R.A."/>
            <person name="Martin F."/>
            <person name="Silar P."/>
            <person name="Natvig D.O."/>
            <person name="Lalanne C."/>
            <person name="Gautier V."/>
            <person name="Ament-Velasquez S.L."/>
            <person name="Kruys A."/>
            <person name="Hutchinson M.I."/>
            <person name="Powell A.J."/>
            <person name="Barry K."/>
            <person name="Miller A.N."/>
            <person name="Grigoriev I.V."/>
            <person name="Debuchy R."/>
            <person name="Gladieux P."/>
            <person name="Hiltunen Thoren M."/>
            <person name="Johannesson H."/>
        </authorList>
    </citation>
    <scope>NUCLEOTIDE SEQUENCE</scope>
    <source>
        <strain evidence="18">CBS 892.96</strain>
    </source>
</reference>
<keyword evidence="11" id="KW-0444">Lipid biosynthesis</keyword>
<keyword evidence="11" id="KW-0275">Fatty acid biosynthesis</keyword>
<dbReference type="EC" id="2.3.1.41" evidence="3"/>
<feature type="compositionally biased region" description="Pro residues" evidence="15">
    <location>
        <begin position="113"/>
        <end position="123"/>
    </location>
</feature>
<dbReference type="Gene3D" id="3.90.25.70">
    <property type="match status" value="1"/>
</dbReference>
<evidence type="ECO:0000256" key="8">
    <source>
        <dbReference type="ARBA" id="ARBA00022832"/>
    </source>
</evidence>
<dbReference type="InterPro" id="IPR040899">
    <property type="entry name" value="Fas_alpha_ACP"/>
</dbReference>
<feature type="region of interest" description="Disordered" evidence="15">
    <location>
        <begin position="104"/>
        <end position="123"/>
    </location>
</feature>
<dbReference type="Gene3D" id="3.30.70.2490">
    <property type="match status" value="1"/>
</dbReference>
<dbReference type="PROSITE" id="PS52004">
    <property type="entry name" value="KS3_2"/>
    <property type="match status" value="1"/>
</dbReference>
<dbReference type="InterPro" id="IPR036291">
    <property type="entry name" value="NAD(P)-bd_dom_sf"/>
</dbReference>
<evidence type="ECO:0000256" key="10">
    <source>
        <dbReference type="ARBA" id="ARBA00023002"/>
    </source>
</evidence>
<dbReference type="SMART" id="SM00825">
    <property type="entry name" value="PKS_KS"/>
    <property type="match status" value="1"/>
</dbReference>
<keyword evidence="7" id="KW-0808">Transferase</keyword>
<feature type="non-terminal residue" evidence="18">
    <location>
        <position position="1573"/>
    </location>
</feature>
<dbReference type="Gene3D" id="3.40.50.720">
    <property type="entry name" value="NAD(P)-binding Rossmann-like Domain"/>
    <property type="match status" value="2"/>
</dbReference>
<dbReference type="GO" id="GO:0004316">
    <property type="term" value="F:3-oxoacyl-[acyl-carrier-protein] reductase (NADPH) activity"/>
    <property type="evidence" value="ECO:0007669"/>
    <property type="project" value="UniProtKB-EC"/>
</dbReference>
<evidence type="ECO:0000256" key="6">
    <source>
        <dbReference type="ARBA" id="ARBA00022553"/>
    </source>
</evidence>
<dbReference type="FunFam" id="3.30.70.2490:FF:000001">
    <property type="entry name" value="Fatty acid synthase subunit alpha"/>
    <property type="match status" value="1"/>
</dbReference>
<comment type="caution">
    <text evidence="18">The sequence shown here is derived from an EMBL/GenBank/DDBJ whole genome shotgun (WGS) entry which is preliminary data.</text>
</comment>
<evidence type="ECO:0000256" key="14">
    <source>
        <dbReference type="PIRSR" id="PIRSR000454-4"/>
    </source>
</evidence>
<dbReference type="Pfam" id="PF18314">
    <property type="entry name" value="FAS_I_H"/>
    <property type="match status" value="1"/>
</dbReference>
<dbReference type="PANTHER" id="PTHR10982:SF21">
    <property type="entry name" value="FATTY ACID SYNTHASE SUBUNIT BETA"/>
    <property type="match status" value="1"/>
</dbReference>
<accession>A0AAN6W6P9</accession>
<evidence type="ECO:0000256" key="4">
    <source>
        <dbReference type="ARBA" id="ARBA00014008"/>
    </source>
</evidence>
<gene>
    <name evidence="18" type="ORF">QBC36DRAFT_354886</name>
</gene>
<dbReference type="Proteomes" id="UP001302321">
    <property type="component" value="Unassembled WGS sequence"/>
</dbReference>
<evidence type="ECO:0000259" key="16">
    <source>
        <dbReference type="PROSITE" id="PS50075"/>
    </source>
</evidence>
<dbReference type="Pfam" id="PF18325">
    <property type="entry name" value="Fas_alpha_ACP"/>
    <property type="match status" value="1"/>
</dbReference>
<dbReference type="SUPFAM" id="SSF53901">
    <property type="entry name" value="Thiolase-like"/>
    <property type="match status" value="2"/>
</dbReference>
<dbReference type="PIRSF" id="PIRSF000454">
    <property type="entry name" value="FAS_yeast_alpha"/>
    <property type="match status" value="1"/>
</dbReference>
<evidence type="ECO:0000256" key="15">
    <source>
        <dbReference type="SAM" id="MobiDB-lite"/>
    </source>
</evidence>
<dbReference type="InterPro" id="IPR026025">
    <property type="entry name" value="FAS_alpha_yeast"/>
</dbReference>
<dbReference type="InterPro" id="IPR020841">
    <property type="entry name" value="PKS_Beta-ketoAc_synthase_dom"/>
</dbReference>
<reference evidence="18" key="2">
    <citation type="submission" date="2023-05" db="EMBL/GenBank/DDBJ databases">
        <authorList>
            <consortium name="Lawrence Berkeley National Laboratory"/>
            <person name="Steindorff A."/>
            <person name="Hensen N."/>
            <person name="Bonometti L."/>
            <person name="Westerberg I."/>
            <person name="Brannstrom I.O."/>
            <person name="Guillou S."/>
            <person name="Cros-Aarteil S."/>
            <person name="Calhoun S."/>
            <person name="Haridas S."/>
            <person name="Kuo A."/>
            <person name="Mondo S."/>
            <person name="Pangilinan J."/>
            <person name="Riley R."/>
            <person name="Labutti K."/>
            <person name="Andreopoulos B."/>
            <person name="Lipzen A."/>
            <person name="Chen C."/>
            <person name="Yanf M."/>
            <person name="Daum C."/>
            <person name="Ng V."/>
            <person name="Clum A."/>
            <person name="Ohm R."/>
            <person name="Martin F."/>
            <person name="Silar P."/>
            <person name="Natvig D."/>
            <person name="Lalanne C."/>
            <person name="Gautier V."/>
            <person name="Ament-Velasquez S.L."/>
            <person name="Kruys A."/>
            <person name="Hutchinson M.I."/>
            <person name="Powell A.J."/>
            <person name="Barry K."/>
            <person name="Miller A.N."/>
            <person name="Grigoriev I.V."/>
            <person name="Debuchy R."/>
            <person name="Gladieux P."/>
            <person name="Thoren M.H."/>
            <person name="Johannesson H."/>
        </authorList>
    </citation>
    <scope>NUCLEOTIDE SEQUENCE</scope>
    <source>
        <strain evidence="18">CBS 892.96</strain>
    </source>
</reference>
<dbReference type="SUPFAM" id="SSF51735">
    <property type="entry name" value="NAD(P)-binding Rossmann-fold domains"/>
    <property type="match status" value="1"/>
</dbReference>
<dbReference type="EMBL" id="MU866237">
    <property type="protein sequence ID" value="KAK4175381.1"/>
    <property type="molecule type" value="Genomic_DNA"/>
</dbReference>
<dbReference type="PROSITE" id="PS00606">
    <property type="entry name" value="KS3_1"/>
    <property type="match status" value="1"/>
</dbReference>
<feature type="domain" description="Carrier" evidence="16">
    <location>
        <begin position="145"/>
        <end position="220"/>
    </location>
</feature>
<evidence type="ECO:0000256" key="2">
    <source>
        <dbReference type="ARBA" id="ARBA00012948"/>
    </source>
</evidence>
<keyword evidence="19" id="KW-1185">Reference proteome</keyword>
<evidence type="ECO:0000313" key="18">
    <source>
        <dbReference type="EMBL" id="KAK4175381.1"/>
    </source>
</evidence>
<evidence type="ECO:0000256" key="5">
    <source>
        <dbReference type="ARBA" id="ARBA00022450"/>
    </source>
</evidence>
<dbReference type="InterPro" id="IPR002347">
    <property type="entry name" value="SDR_fam"/>
</dbReference>
<dbReference type="GO" id="GO:0044550">
    <property type="term" value="P:secondary metabolite biosynthetic process"/>
    <property type="evidence" value="ECO:0007669"/>
    <property type="project" value="UniProtKB-ARBA"/>
</dbReference>
<comment type="similarity">
    <text evidence="1">Belongs to the thiolase-like superfamily. Fungal fatty acid synthetase subunit alpha family.</text>
</comment>
<dbReference type="FunFam" id="3.90.25.70:FF:000001">
    <property type="entry name" value="Fatty acid synthase subunit alpha"/>
    <property type="match status" value="1"/>
</dbReference>
<dbReference type="GO" id="GO:0008897">
    <property type="term" value="F:holo-[acyl-carrier-protein] synthase activity"/>
    <property type="evidence" value="ECO:0007669"/>
    <property type="project" value="InterPro"/>
</dbReference>
<dbReference type="InterPro" id="IPR050830">
    <property type="entry name" value="Fungal_FAS"/>
</dbReference>
<dbReference type="Pfam" id="PF02801">
    <property type="entry name" value="Ketoacyl-synt_C"/>
    <property type="match status" value="1"/>
</dbReference>
<dbReference type="GO" id="GO:0005835">
    <property type="term" value="C:fatty acid synthase complex"/>
    <property type="evidence" value="ECO:0007669"/>
    <property type="project" value="InterPro"/>
</dbReference>
<keyword evidence="6" id="KW-0597">Phosphoprotein</keyword>
<dbReference type="GO" id="GO:0042759">
    <property type="term" value="P:long-chain fatty acid biosynthetic process"/>
    <property type="evidence" value="ECO:0007669"/>
    <property type="project" value="InterPro"/>
</dbReference>
<evidence type="ECO:0000256" key="1">
    <source>
        <dbReference type="ARBA" id="ARBA00007485"/>
    </source>
</evidence>
<keyword evidence="10" id="KW-0560">Oxidoreductase</keyword>
<evidence type="ECO:0000256" key="11">
    <source>
        <dbReference type="ARBA" id="ARBA00023160"/>
    </source>
</evidence>
<keyword evidence="9" id="KW-0521">NADP</keyword>
<dbReference type="SUPFAM" id="SSF52151">
    <property type="entry name" value="FabD/lysophospholipase-like"/>
    <property type="match status" value="1"/>
</dbReference>
<dbReference type="Gene3D" id="3.40.47.10">
    <property type="match status" value="1"/>
</dbReference>
<dbReference type="InterPro" id="IPR016039">
    <property type="entry name" value="Thiolase-like"/>
</dbReference>
<dbReference type="Pfam" id="PF00109">
    <property type="entry name" value="ketoacyl-synt"/>
    <property type="match status" value="1"/>
</dbReference>
<dbReference type="InterPro" id="IPR014031">
    <property type="entry name" value="Ketoacyl_synth_C"/>
</dbReference>